<dbReference type="InterPro" id="IPR001623">
    <property type="entry name" value="DnaJ_domain"/>
</dbReference>
<dbReference type="VEuPathDB" id="VectorBase:HLOH_065460"/>
<proteinExistence type="predicted"/>
<dbReference type="OMA" id="HKEPRSA"/>
<dbReference type="Gene3D" id="1.10.287.110">
    <property type="entry name" value="DnaJ domain"/>
    <property type="match status" value="1"/>
</dbReference>
<keyword evidence="4" id="KW-1185">Reference proteome</keyword>
<dbReference type="SUPFAM" id="SSF46565">
    <property type="entry name" value="Chaperone J-domain"/>
    <property type="match status" value="1"/>
</dbReference>
<comment type="caution">
    <text evidence="3">The sequence shown here is derived from an EMBL/GenBank/DDBJ whole genome shotgun (WGS) entry which is preliminary data.</text>
</comment>
<dbReference type="OrthoDB" id="10250354at2759"/>
<feature type="region of interest" description="Disordered" evidence="1">
    <location>
        <begin position="231"/>
        <end position="325"/>
    </location>
</feature>
<sequence>MSDDYYRILEVGRNATKDEIRQAYRRLALKLHPDKNPQGRDAAEARFKLVSEAYDVLSNEDKRLQYDQHGSSAFSAPQPEAEEDQGCPIKGGAYAFTFRDPEELFRDFFRKAGSPLLEELFGEGGAQPKRGATILTGGRPFSQQSFDGSERSGFLYHADDVLFAAHVPGGMGVMPGLMGTPTQQMSSTWYEGSKRVETHTILDEAGKRVLRYEDGVPVSFEVKGKVYPVTRGGASGSAASSSHSMAVMERLDSDASSPFTRRATVQSHAGPAPDGRHKEPRSAVGARRAPKKGRSTKPREPAGKPALTFVPEESLASSPRPPHKK</sequence>
<organism evidence="3 4">
    <name type="scientific">Haemaphysalis longicornis</name>
    <name type="common">Bush tick</name>
    <dbReference type="NCBI Taxonomy" id="44386"/>
    <lineage>
        <taxon>Eukaryota</taxon>
        <taxon>Metazoa</taxon>
        <taxon>Ecdysozoa</taxon>
        <taxon>Arthropoda</taxon>
        <taxon>Chelicerata</taxon>
        <taxon>Arachnida</taxon>
        <taxon>Acari</taxon>
        <taxon>Parasitiformes</taxon>
        <taxon>Ixodida</taxon>
        <taxon>Ixodoidea</taxon>
        <taxon>Ixodidae</taxon>
        <taxon>Haemaphysalinae</taxon>
        <taxon>Haemaphysalis</taxon>
    </lineage>
</organism>
<dbReference type="GO" id="GO:0051082">
    <property type="term" value="F:unfolded protein binding"/>
    <property type="evidence" value="ECO:0007669"/>
    <property type="project" value="TreeGrafter"/>
</dbReference>
<dbReference type="AlphaFoldDB" id="A0A9J6GFN2"/>
<dbReference type="GO" id="GO:0051087">
    <property type="term" value="F:protein-folding chaperone binding"/>
    <property type="evidence" value="ECO:0007669"/>
    <property type="project" value="TreeGrafter"/>
</dbReference>
<evidence type="ECO:0000313" key="4">
    <source>
        <dbReference type="Proteomes" id="UP000821853"/>
    </source>
</evidence>
<dbReference type="PROSITE" id="PS50076">
    <property type="entry name" value="DNAJ_2"/>
    <property type="match status" value="1"/>
</dbReference>
<dbReference type="EMBL" id="JABSTR010000006">
    <property type="protein sequence ID" value="KAH9373591.1"/>
    <property type="molecule type" value="Genomic_DNA"/>
</dbReference>
<dbReference type="GO" id="GO:0044183">
    <property type="term" value="F:protein folding chaperone"/>
    <property type="evidence" value="ECO:0007669"/>
    <property type="project" value="TreeGrafter"/>
</dbReference>
<dbReference type="Proteomes" id="UP000821853">
    <property type="component" value="Chromosome 4"/>
</dbReference>
<dbReference type="PROSITE" id="PS00636">
    <property type="entry name" value="DNAJ_1"/>
    <property type="match status" value="1"/>
</dbReference>
<dbReference type="GO" id="GO:0005634">
    <property type="term" value="C:nucleus"/>
    <property type="evidence" value="ECO:0007669"/>
    <property type="project" value="TreeGrafter"/>
</dbReference>
<dbReference type="PANTHER" id="PTHR43948">
    <property type="entry name" value="DNAJ HOMOLOG SUBFAMILY B"/>
    <property type="match status" value="1"/>
</dbReference>
<name>A0A9J6GFN2_HAELO</name>
<evidence type="ECO:0000256" key="1">
    <source>
        <dbReference type="SAM" id="MobiDB-lite"/>
    </source>
</evidence>
<dbReference type="CDD" id="cd06257">
    <property type="entry name" value="DnaJ"/>
    <property type="match status" value="1"/>
</dbReference>
<dbReference type="PRINTS" id="PR00625">
    <property type="entry name" value="JDOMAIN"/>
</dbReference>
<evidence type="ECO:0000259" key="2">
    <source>
        <dbReference type="PROSITE" id="PS50076"/>
    </source>
</evidence>
<feature type="compositionally biased region" description="Polar residues" evidence="1">
    <location>
        <begin position="254"/>
        <end position="267"/>
    </location>
</feature>
<gene>
    <name evidence="3" type="ORF">HPB48_014812</name>
</gene>
<dbReference type="Pfam" id="PF00226">
    <property type="entry name" value="DnaJ"/>
    <property type="match status" value="1"/>
</dbReference>
<feature type="domain" description="J" evidence="2">
    <location>
        <begin position="4"/>
        <end position="70"/>
    </location>
</feature>
<dbReference type="GO" id="GO:0005737">
    <property type="term" value="C:cytoplasm"/>
    <property type="evidence" value="ECO:0007669"/>
    <property type="project" value="TreeGrafter"/>
</dbReference>
<dbReference type="InterPro" id="IPR018253">
    <property type="entry name" value="DnaJ_domain_CS"/>
</dbReference>
<feature type="region of interest" description="Disordered" evidence="1">
    <location>
        <begin position="68"/>
        <end position="87"/>
    </location>
</feature>
<protein>
    <recommendedName>
        <fullName evidence="2">J domain-containing protein</fullName>
    </recommendedName>
</protein>
<reference evidence="3 4" key="1">
    <citation type="journal article" date="2020" name="Cell">
        <title>Large-Scale Comparative Analyses of Tick Genomes Elucidate Their Genetic Diversity and Vector Capacities.</title>
        <authorList>
            <consortium name="Tick Genome and Microbiome Consortium (TIGMIC)"/>
            <person name="Jia N."/>
            <person name="Wang J."/>
            <person name="Shi W."/>
            <person name="Du L."/>
            <person name="Sun Y."/>
            <person name="Zhan W."/>
            <person name="Jiang J.F."/>
            <person name="Wang Q."/>
            <person name="Zhang B."/>
            <person name="Ji P."/>
            <person name="Bell-Sakyi L."/>
            <person name="Cui X.M."/>
            <person name="Yuan T.T."/>
            <person name="Jiang B.G."/>
            <person name="Yang W.F."/>
            <person name="Lam T.T."/>
            <person name="Chang Q.C."/>
            <person name="Ding S.J."/>
            <person name="Wang X.J."/>
            <person name="Zhu J.G."/>
            <person name="Ruan X.D."/>
            <person name="Zhao L."/>
            <person name="Wei J.T."/>
            <person name="Ye R.Z."/>
            <person name="Que T.C."/>
            <person name="Du C.H."/>
            <person name="Zhou Y.H."/>
            <person name="Cheng J.X."/>
            <person name="Dai P.F."/>
            <person name="Guo W.B."/>
            <person name="Han X.H."/>
            <person name="Huang E.J."/>
            <person name="Li L.F."/>
            <person name="Wei W."/>
            <person name="Gao Y.C."/>
            <person name="Liu J.Z."/>
            <person name="Shao H.Z."/>
            <person name="Wang X."/>
            <person name="Wang C.C."/>
            <person name="Yang T.C."/>
            <person name="Huo Q.B."/>
            <person name="Li W."/>
            <person name="Chen H.Y."/>
            <person name="Chen S.E."/>
            <person name="Zhou L.G."/>
            <person name="Ni X.B."/>
            <person name="Tian J.H."/>
            <person name="Sheng Y."/>
            <person name="Liu T."/>
            <person name="Pan Y.S."/>
            <person name="Xia L.Y."/>
            <person name="Li J."/>
            <person name="Zhao F."/>
            <person name="Cao W.C."/>
        </authorList>
    </citation>
    <scope>NUCLEOTIDE SEQUENCE [LARGE SCALE GENOMIC DNA]</scope>
    <source>
        <strain evidence="3">HaeL-2018</strain>
    </source>
</reference>
<dbReference type="SMART" id="SM00271">
    <property type="entry name" value="DnaJ"/>
    <property type="match status" value="1"/>
</dbReference>
<accession>A0A9J6GFN2</accession>
<dbReference type="PANTHER" id="PTHR43948:SF10">
    <property type="entry name" value="MRJ, ISOFORM E"/>
    <property type="match status" value="1"/>
</dbReference>
<evidence type="ECO:0000313" key="3">
    <source>
        <dbReference type="EMBL" id="KAH9373591.1"/>
    </source>
</evidence>
<dbReference type="InterPro" id="IPR036869">
    <property type="entry name" value="J_dom_sf"/>
</dbReference>